<name>A0A9W4XL25_9PLEO</name>
<organism evidence="2 3">
    <name type="scientific">Periconia digitata</name>
    <dbReference type="NCBI Taxonomy" id="1303443"/>
    <lineage>
        <taxon>Eukaryota</taxon>
        <taxon>Fungi</taxon>
        <taxon>Dikarya</taxon>
        <taxon>Ascomycota</taxon>
        <taxon>Pezizomycotina</taxon>
        <taxon>Dothideomycetes</taxon>
        <taxon>Pleosporomycetidae</taxon>
        <taxon>Pleosporales</taxon>
        <taxon>Massarineae</taxon>
        <taxon>Periconiaceae</taxon>
        <taxon>Periconia</taxon>
    </lineage>
</organism>
<dbReference type="AlphaFoldDB" id="A0A9W4XL25"/>
<protein>
    <submittedName>
        <fullName evidence="2">Uncharacterized protein</fullName>
    </submittedName>
</protein>
<sequence>MEDETDNSGGNQSASGQARTSKVAGDISSPLNPCSPPFTPARNSASSTQAASPHSSGAFVWCHDPDRPDHLPLSVVNATGQQRAPMFAAQNIEAQNAREGIRDAGREDEIRRKNDPVSSGVAYDQARDNWRYAPKYPQAQYPPAQHRYQFPPVHGMPHMAHHPSPNAGWHVPNSYYGSNSHANWGPGHQDARIMNNHVSQHYRRPQNPSYRSGGPGGYVPTPYPHEWGGWDGSKSTNSNGNWGFGGYGSR</sequence>
<dbReference type="EMBL" id="CAOQHR010000001">
    <property type="protein sequence ID" value="CAI6279302.1"/>
    <property type="molecule type" value="Genomic_DNA"/>
</dbReference>
<dbReference type="Proteomes" id="UP001152607">
    <property type="component" value="Unassembled WGS sequence"/>
</dbReference>
<feature type="region of interest" description="Disordered" evidence="1">
    <location>
        <begin position="231"/>
        <end position="250"/>
    </location>
</feature>
<reference evidence="2" key="1">
    <citation type="submission" date="2023-01" db="EMBL/GenBank/DDBJ databases">
        <authorList>
            <person name="Van Ghelder C."/>
            <person name="Rancurel C."/>
        </authorList>
    </citation>
    <scope>NUCLEOTIDE SEQUENCE</scope>
    <source>
        <strain evidence="2">CNCM I-4278</strain>
    </source>
</reference>
<feature type="compositionally biased region" description="Polar residues" evidence="1">
    <location>
        <begin position="7"/>
        <end position="20"/>
    </location>
</feature>
<feature type="compositionally biased region" description="Polar residues" evidence="1">
    <location>
        <begin position="41"/>
        <end position="55"/>
    </location>
</feature>
<evidence type="ECO:0000313" key="2">
    <source>
        <dbReference type="EMBL" id="CAI6279302.1"/>
    </source>
</evidence>
<evidence type="ECO:0000313" key="3">
    <source>
        <dbReference type="Proteomes" id="UP001152607"/>
    </source>
</evidence>
<gene>
    <name evidence="2" type="ORF">PDIGIT_LOCUS2042</name>
</gene>
<evidence type="ECO:0000256" key="1">
    <source>
        <dbReference type="SAM" id="MobiDB-lite"/>
    </source>
</evidence>
<feature type="region of interest" description="Disordered" evidence="1">
    <location>
        <begin position="1"/>
        <end position="63"/>
    </location>
</feature>
<keyword evidence="3" id="KW-1185">Reference proteome</keyword>
<accession>A0A9W4XL25</accession>
<comment type="caution">
    <text evidence="2">The sequence shown here is derived from an EMBL/GenBank/DDBJ whole genome shotgun (WGS) entry which is preliminary data.</text>
</comment>
<proteinExistence type="predicted"/>